<evidence type="ECO:0000313" key="2">
    <source>
        <dbReference type="EMBL" id="CCH57036.1"/>
    </source>
</evidence>
<dbReference type="STRING" id="1185876.BN8_06435"/>
<keyword evidence="3" id="KW-1185">Reference proteome</keyword>
<accession>I2GT07</accession>
<dbReference type="Gene3D" id="2.50.20.10">
    <property type="entry name" value="Lipoprotein localisation LolA/LolB/LppX"/>
    <property type="match status" value="1"/>
</dbReference>
<reference evidence="2 3" key="1">
    <citation type="journal article" date="2012" name="J. Bacteriol.">
        <title>Genome Sequence of the Filamentous Bacterium Fibrisoma limi BUZ 3T.</title>
        <authorList>
            <person name="Filippini M."/>
            <person name="Qi W."/>
            <person name="Jaenicke S."/>
            <person name="Goesmann A."/>
            <person name="Smits T.H."/>
            <person name="Bagheri H.C."/>
        </authorList>
    </citation>
    <scope>NUCLEOTIDE SEQUENCE [LARGE SCALE GENOMIC DNA]</scope>
    <source>
        <strain evidence="3">BUZ 3T</strain>
    </source>
</reference>
<gene>
    <name evidence="2" type="ORF">BN8_06435</name>
</gene>
<dbReference type="Proteomes" id="UP000009309">
    <property type="component" value="Unassembled WGS sequence"/>
</dbReference>
<sequence>MPSLMCSKTKTIPQKLSMKTLLFLLLGLPVLCLSASAQSLTSADEVLNNFFKAVGGKKALMAIKDLSYEGTVGGNTPLLIKQKPPFKSLNVATDATGKVTYKQIIDGKQVFTKVGDNVVPTNPVDAERSILNAFIMPELYLAQKGVKLTLAGTEAINGKQAYKVVYTVANGSSSWSSYFDTQTGLKVRSVFPGQDGAVWTVEVDDYRDVNGIKLPYHFVAGAADVRVNKYQMNTGISDTEFNVQ</sequence>
<evidence type="ECO:0000256" key="1">
    <source>
        <dbReference type="SAM" id="SignalP"/>
    </source>
</evidence>
<feature type="chain" id="PRO_5003659830" description="Outer membrane lipoprotein-sorting protein" evidence="1">
    <location>
        <begin position="38"/>
        <end position="244"/>
    </location>
</feature>
<dbReference type="EMBL" id="CAIT01000010">
    <property type="protein sequence ID" value="CCH57036.1"/>
    <property type="molecule type" value="Genomic_DNA"/>
</dbReference>
<name>I2GT07_9BACT</name>
<proteinExistence type="predicted"/>
<evidence type="ECO:0000313" key="3">
    <source>
        <dbReference type="Proteomes" id="UP000009309"/>
    </source>
</evidence>
<dbReference type="eggNOG" id="COG0612">
    <property type="taxonomic scope" value="Bacteria"/>
</dbReference>
<organism evidence="2 3">
    <name type="scientific">Fibrisoma limi BUZ 3</name>
    <dbReference type="NCBI Taxonomy" id="1185876"/>
    <lineage>
        <taxon>Bacteria</taxon>
        <taxon>Pseudomonadati</taxon>
        <taxon>Bacteroidota</taxon>
        <taxon>Cytophagia</taxon>
        <taxon>Cytophagales</taxon>
        <taxon>Spirosomataceae</taxon>
        <taxon>Fibrisoma</taxon>
    </lineage>
</organism>
<dbReference type="AlphaFoldDB" id="I2GT07"/>
<protein>
    <recommendedName>
        <fullName evidence="4">Outer membrane lipoprotein-sorting protein</fullName>
    </recommendedName>
</protein>
<evidence type="ECO:0008006" key="4">
    <source>
        <dbReference type="Google" id="ProtNLM"/>
    </source>
</evidence>
<feature type="signal peptide" evidence="1">
    <location>
        <begin position="1"/>
        <end position="37"/>
    </location>
</feature>
<keyword evidence="1" id="KW-0732">Signal</keyword>
<comment type="caution">
    <text evidence="2">The sequence shown here is derived from an EMBL/GenBank/DDBJ whole genome shotgun (WGS) entry which is preliminary data.</text>
</comment>